<evidence type="ECO:0000313" key="3">
    <source>
        <dbReference type="Proteomes" id="UP000236740"/>
    </source>
</evidence>
<keyword evidence="3" id="KW-1185">Reference proteome</keyword>
<dbReference type="Pfam" id="PF23956">
    <property type="entry name" value="DUF7285"/>
    <property type="match status" value="1"/>
</dbReference>
<evidence type="ECO:0000313" key="1">
    <source>
        <dbReference type="EMBL" id="QCC48282.1"/>
    </source>
</evidence>
<dbReference type="InterPro" id="IPR055709">
    <property type="entry name" value="DUF7285"/>
</dbReference>
<dbReference type="KEGG" id="hlm:DV707_11760"/>
<sequence length="152" mass="15816">MSSSSTRESAGRRAVARCRIDDGTSRAQTTPVVALIALFAVCTGLSLYATTLGAVTPDETENALAEPTLERVYDDVSEGGVVSPVGLPSAGPAVPDGYRVAVAVTTPTGTWTNRRHPPASSGVPVNHAERPVSVATGDGDVVWGTLDVWVWR</sequence>
<evidence type="ECO:0000313" key="2">
    <source>
        <dbReference type="EMBL" id="SEG29254.1"/>
    </source>
</evidence>
<dbReference type="EMBL" id="FNVN01000002">
    <property type="protein sequence ID" value="SEG29254.1"/>
    <property type="molecule type" value="Genomic_DNA"/>
</dbReference>
<dbReference type="EMBL" id="CP031311">
    <property type="protein sequence ID" value="QCC48282.1"/>
    <property type="molecule type" value="Genomic_DNA"/>
</dbReference>
<dbReference type="Proteomes" id="UP000296733">
    <property type="component" value="Chromosome"/>
</dbReference>
<accession>A0A1H5YYZ4</accession>
<gene>
    <name evidence="1" type="ORF">DV707_11760</name>
    <name evidence="2" type="ORF">SAMN04488133_1781</name>
</gene>
<evidence type="ECO:0000313" key="4">
    <source>
        <dbReference type="Proteomes" id="UP000296733"/>
    </source>
</evidence>
<dbReference type="Proteomes" id="UP000236740">
    <property type="component" value="Unassembled WGS sequence"/>
</dbReference>
<proteinExistence type="predicted"/>
<dbReference type="OrthoDB" id="308110at2157"/>
<dbReference type="AlphaFoldDB" id="A0A1H5YYZ4"/>
<name>A0A1H5YYZ4_9EURY</name>
<reference evidence="1 4" key="2">
    <citation type="journal article" date="2019" name="Nat. Commun.">
        <title>A new type of DNA phosphorothioation-based antiviral system in archaea.</title>
        <authorList>
            <person name="Xiong L."/>
            <person name="Liu S."/>
            <person name="Chen S."/>
            <person name="Xiao Y."/>
            <person name="Zhu B."/>
            <person name="Gao Y."/>
            <person name="Zhang Y."/>
            <person name="Chen B."/>
            <person name="Luo J."/>
            <person name="Deng Z."/>
            <person name="Chen X."/>
            <person name="Wang L."/>
            <person name="Chen S."/>
        </authorList>
    </citation>
    <scope>NUCLEOTIDE SEQUENCE [LARGE SCALE GENOMIC DNA]</scope>
    <source>
        <strain evidence="1 4">CGMCC 1.10331</strain>
    </source>
</reference>
<dbReference type="RefSeq" id="WP_103991515.1">
    <property type="nucleotide sequence ID" value="NZ_CP031311.1"/>
</dbReference>
<organism evidence="2 3">
    <name type="scientific">Halobellus limi</name>
    <dbReference type="NCBI Taxonomy" id="699433"/>
    <lineage>
        <taxon>Archaea</taxon>
        <taxon>Methanobacteriati</taxon>
        <taxon>Methanobacteriota</taxon>
        <taxon>Stenosarchaea group</taxon>
        <taxon>Halobacteria</taxon>
        <taxon>Halobacteriales</taxon>
        <taxon>Haloferacaceae</taxon>
        <taxon>Halobellus</taxon>
    </lineage>
</organism>
<reference evidence="2 3" key="1">
    <citation type="submission" date="2016-10" db="EMBL/GenBank/DDBJ databases">
        <authorList>
            <person name="de Groot N.N."/>
        </authorList>
    </citation>
    <scope>NUCLEOTIDE SEQUENCE [LARGE SCALE GENOMIC DNA]</scope>
    <source>
        <strain evidence="2 3">CGMCC 1.10331</strain>
    </source>
</reference>
<dbReference type="GeneID" id="39858779"/>
<protein>
    <submittedName>
        <fullName evidence="2">Uncharacterized protein</fullName>
    </submittedName>
</protein>